<accession>A0A0P1ANA7</accession>
<dbReference type="Proteomes" id="UP000054928">
    <property type="component" value="Unassembled WGS sequence"/>
</dbReference>
<dbReference type="GeneID" id="36407602"/>
<dbReference type="EMBL" id="CCYD01000610">
    <property type="protein sequence ID" value="CEG42257.1"/>
    <property type="molecule type" value="Genomic_DNA"/>
</dbReference>
<evidence type="ECO:0000313" key="1">
    <source>
        <dbReference type="EMBL" id="CEG42257.1"/>
    </source>
</evidence>
<name>A0A0P1ANA7_PLAHL</name>
<dbReference type="AlphaFoldDB" id="A0A0P1ANA7"/>
<organism evidence="1 2">
    <name type="scientific">Plasmopara halstedii</name>
    <name type="common">Downy mildew of sunflower</name>
    <dbReference type="NCBI Taxonomy" id="4781"/>
    <lineage>
        <taxon>Eukaryota</taxon>
        <taxon>Sar</taxon>
        <taxon>Stramenopiles</taxon>
        <taxon>Oomycota</taxon>
        <taxon>Peronosporomycetes</taxon>
        <taxon>Peronosporales</taxon>
        <taxon>Peronosporaceae</taxon>
        <taxon>Plasmopara</taxon>
    </lineage>
</organism>
<protein>
    <submittedName>
        <fullName evidence="1">Uncharacterized protein</fullName>
    </submittedName>
</protein>
<keyword evidence="2" id="KW-1185">Reference proteome</keyword>
<evidence type="ECO:0000313" key="2">
    <source>
        <dbReference type="Proteomes" id="UP000054928"/>
    </source>
</evidence>
<reference evidence="2" key="1">
    <citation type="submission" date="2014-09" db="EMBL/GenBank/DDBJ databases">
        <authorList>
            <person name="Sharma Rahul"/>
            <person name="Thines Marco"/>
        </authorList>
    </citation>
    <scope>NUCLEOTIDE SEQUENCE [LARGE SCALE GENOMIC DNA]</scope>
</reference>
<proteinExistence type="predicted"/>
<sequence>MLSCRPQAQEAIFFLETVLTEAEYVDIKLRFIERPIQVSVPEYVASADVESIGSSGRRDIRSTINIW</sequence>
<dbReference type="RefSeq" id="XP_024578626.1">
    <property type="nucleotide sequence ID" value="XM_024728117.1"/>
</dbReference>